<comment type="caution">
    <text evidence="1">The sequence shown here is derived from an EMBL/GenBank/DDBJ whole genome shotgun (WGS) entry which is preliminary data.</text>
</comment>
<dbReference type="Pfam" id="PF04325">
    <property type="entry name" value="DUF465"/>
    <property type="match status" value="1"/>
</dbReference>
<evidence type="ECO:0008006" key="3">
    <source>
        <dbReference type="Google" id="ProtNLM"/>
    </source>
</evidence>
<dbReference type="RefSeq" id="WP_054000074.1">
    <property type="nucleotide sequence ID" value="NZ_JXMU01000025.1"/>
</dbReference>
<organism evidence="1 2">
    <name type="scientific">Ahrensia marina</name>
    <dbReference type="NCBI Taxonomy" id="1514904"/>
    <lineage>
        <taxon>Bacteria</taxon>
        <taxon>Pseudomonadati</taxon>
        <taxon>Pseudomonadota</taxon>
        <taxon>Alphaproteobacteria</taxon>
        <taxon>Hyphomicrobiales</taxon>
        <taxon>Ahrensiaceae</taxon>
        <taxon>Ahrensia</taxon>
    </lineage>
</organism>
<dbReference type="InterPro" id="IPR038444">
    <property type="entry name" value="DUF465_sf"/>
</dbReference>
<dbReference type="AlphaFoldDB" id="A0A0N0VLH8"/>
<dbReference type="Gene3D" id="6.10.280.50">
    <property type="match status" value="1"/>
</dbReference>
<proteinExistence type="predicted"/>
<evidence type="ECO:0000313" key="1">
    <source>
        <dbReference type="EMBL" id="KPB00304.1"/>
    </source>
</evidence>
<reference evidence="1 2" key="1">
    <citation type="submission" date="2015-01" db="EMBL/GenBank/DDBJ databases">
        <title>Ahrensia donghaiensis sp. nov., a novel dimethylsulphoniopropionate-cleavage bacterium isolated from seawater and emended descriptions of the genus Ahrensia and Ahrensia kielensis.</title>
        <authorList>
            <person name="Liu J."/>
        </authorList>
    </citation>
    <scope>NUCLEOTIDE SEQUENCE [LARGE SCALE GENOMIC DNA]</scope>
    <source>
        <strain evidence="1 2">LZD062</strain>
    </source>
</reference>
<name>A0A0N0VLH8_9HYPH</name>
<dbReference type="STRING" id="1514904.SU32_14390"/>
<evidence type="ECO:0000313" key="2">
    <source>
        <dbReference type="Proteomes" id="UP000038011"/>
    </source>
</evidence>
<dbReference type="OrthoDB" id="7362854at2"/>
<accession>A0A0N0VLH8</accession>
<gene>
    <name evidence="1" type="ORF">SU32_14390</name>
</gene>
<dbReference type="Proteomes" id="UP000038011">
    <property type="component" value="Unassembled WGS sequence"/>
</dbReference>
<keyword evidence="2" id="KW-1185">Reference proteome</keyword>
<sequence length="62" mass="6935">MSISSHLDSLQRKHGALEAEIADVSASPMPDQMRVNALKVKKLHLKEQIEKIKSSQADETKH</sequence>
<dbReference type="InterPro" id="IPR007420">
    <property type="entry name" value="DUF465"/>
</dbReference>
<protein>
    <recommendedName>
        <fullName evidence="3">DUF465 domain-containing protein</fullName>
    </recommendedName>
</protein>
<dbReference type="PATRIC" id="fig|1514904.3.peg.2016"/>
<dbReference type="EMBL" id="JXMU01000025">
    <property type="protein sequence ID" value="KPB00304.1"/>
    <property type="molecule type" value="Genomic_DNA"/>
</dbReference>